<dbReference type="EMBL" id="JAPEUY010000002">
    <property type="protein sequence ID" value="KAJ4376497.1"/>
    <property type="molecule type" value="Genomic_DNA"/>
</dbReference>
<organism evidence="2 3">
    <name type="scientific">Neocucurbitaria cava</name>
    <dbReference type="NCBI Taxonomy" id="798079"/>
    <lineage>
        <taxon>Eukaryota</taxon>
        <taxon>Fungi</taxon>
        <taxon>Dikarya</taxon>
        <taxon>Ascomycota</taxon>
        <taxon>Pezizomycotina</taxon>
        <taxon>Dothideomycetes</taxon>
        <taxon>Pleosporomycetidae</taxon>
        <taxon>Pleosporales</taxon>
        <taxon>Pleosporineae</taxon>
        <taxon>Cucurbitariaceae</taxon>
        <taxon>Neocucurbitaria</taxon>
    </lineage>
</organism>
<name>A0A9W8YGX3_9PLEO</name>
<proteinExistence type="predicted"/>
<reference evidence="2" key="1">
    <citation type="submission" date="2022-10" db="EMBL/GenBank/DDBJ databases">
        <title>Tapping the CABI collections for fungal endophytes: first genome assemblies for Collariella, Neodidymelliopsis, Ascochyta clinopodiicola, Didymella pomorum, Didymosphaeria variabile, Neocosmospora piperis and Neocucurbitaria cava.</title>
        <authorList>
            <person name="Hill R."/>
        </authorList>
    </citation>
    <scope>NUCLEOTIDE SEQUENCE</scope>
    <source>
        <strain evidence="2">IMI 356814</strain>
    </source>
</reference>
<sequence length="441" mass="49907">MSTSDPIPVTMFLDKELSARFRKWQRHQPDHHGEIGMISTAAEFCRFYKDDKASKGVRTSDETEYRHVGSKCGDVLHPAEEHDIKYCPVCEVEAYLDLQQLIAQAWDITGGRTAKKQVKEKQMTIRHFWRNARVELEELLAYMEDEAKVEGNWEEEHPKDAEGARASYSATNAVNLARLLAQYPSTMGPQHAVKDGSESGRLTRSKAVSEKKKRNAKFVYGTNFSPSRPKHAFQRNRPVYKPGKHAAGTLRELVDTSNMTNRFYTARQLKVITHMGGLPIPEHIDVSKHEGIADLHPRQKEINQVLTTYVHHKNPKIRAALMKQLENANFLLLCVQQDKVIAAIPLELENMEDVGTQDDEDIGQGLDPGGFKTGWVSLLDILTKSGNGGKKYVLEEHGKAHGKLKDVPGHRMVLRKRVKRGTKKRVAGEDFEVSATKRVMR</sequence>
<dbReference type="AlphaFoldDB" id="A0A9W8YGX3"/>
<keyword evidence="3" id="KW-1185">Reference proteome</keyword>
<dbReference type="Proteomes" id="UP001140560">
    <property type="component" value="Unassembled WGS sequence"/>
</dbReference>
<protein>
    <submittedName>
        <fullName evidence="2">Uncharacterized protein</fullName>
    </submittedName>
</protein>
<evidence type="ECO:0000313" key="3">
    <source>
        <dbReference type="Proteomes" id="UP001140560"/>
    </source>
</evidence>
<feature type="region of interest" description="Disordered" evidence="1">
    <location>
        <begin position="188"/>
        <end position="208"/>
    </location>
</feature>
<comment type="caution">
    <text evidence="2">The sequence shown here is derived from an EMBL/GenBank/DDBJ whole genome shotgun (WGS) entry which is preliminary data.</text>
</comment>
<accession>A0A9W8YGX3</accession>
<gene>
    <name evidence="2" type="ORF">N0V83_001781</name>
</gene>
<evidence type="ECO:0000256" key="1">
    <source>
        <dbReference type="SAM" id="MobiDB-lite"/>
    </source>
</evidence>
<evidence type="ECO:0000313" key="2">
    <source>
        <dbReference type="EMBL" id="KAJ4376497.1"/>
    </source>
</evidence>